<feature type="transmembrane region" description="Helical" evidence="1">
    <location>
        <begin position="57"/>
        <end position="78"/>
    </location>
</feature>
<proteinExistence type="predicted"/>
<comment type="caution">
    <text evidence="2">The sequence shown here is derived from an EMBL/GenBank/DDBJ whole genome shotgun (WGS) entry which is preliminary data.</text>
</comment>
<evidence type="ECO:0000313" key="2">
    <source>
        <dbReference type="EMBL" id="OXA39027.1"/>
    </source>
</evidence>
<dbReference type="EMBL" id="LNIX01000041">
    <property type="protein sequence ID" value="OXA39027.1"/>
    <property type="molecule type" value="Genomic_DNA"/>
</dbReference>
<keyword evidence="1" id="KW-0812">Transmembrane</keyword>
<name>A0A226D2S8_FOLCA</name>
<feature type="transmembrane region" description="Helical" evidence="1">
    <location>
        <begin position="21"/>
        <end position="45"/>
    </location>
</feature>
<keyword evidence="3" id="KW-1185">Reference proteome</keyword>
<protein>
    <submittedName>
        <fullName evidence="2">Uncharacterized protein</fullName>
    </submittedName>
</protein>
<accession>A0A226D2S8</accession>
<sequence>MLYHPIRIQMLVLEDVEKMMYLKLLVQILLGGIIIVHTFGLYFLVQFWTTLPIPVSAFLIVLALANMFLILVVFRFVARPYCKSEEFLRTASQQRNKWLRRVMWSCSPIKLTLGDGKYLIG</sequence>
<evidence type="ECO:0000313" key="3">
    <source>
        <dbReference type="Proteomes" id="UP000198287"/>
    </source>
</evidence>
<organism evidence="2 3">
    <name type="scientific">Folsomia candida</name>
    <name type="common">Springtail</name>
    <dbReference type="NCBI Taxonomy" id="158441"/>
    <lineage>
        <taxon>Eukaryota</taxon>
        <taxon>Metazoa</taxon>
        <taxon>Ecdysozoa</taxon>
        <taxon>Arthropoda</taxon>
        <taxon>Hexapoda</taxon>
        <taxon>Collembola</taxon>
        <taxon>Entomobryomorpha</taxon>
        <taxon>Isotomoidea</taxon>
        <taxon>Isotomidae</taxon>
        <taxon>Proisotominae</taxon>
        <taxon>Folsomia</taxon>
    </lineage>
</organism>
<reference evidence="2 3" key="1">
    <citation type="submission" date="2015-12" db="EMBL/GenBank/DDBJ databases">
        <title>The genome of Folsomia candida.</title>
        <authorList>
            <person name="Faddeeva A."/>
            <person name="Derks M.F."/>
            <person name="Anvar Y."/>
            <person name="Smit S."/>
            <person name="Van Straalen N."/>
            <person name="Roelofs D."/>
        </authorList>
    </citation>
    <scope>NUCLEOTIDE SEQUENCE [LARGE SCALE GENOMIC DNA]</scope>
    <source>
        <strain evidence="2 3">VU population</strain>
        <tissue evidence="2">Whole body</tissue>
    </source>
</reference>
<keyword evidence="1" id="KW-1133">Transmembrane helix</keyword>
<gene>
    <name evidence="2" type="ORF">Fcan01_26066</name>
</gene>
<evidence type="ECO:0000256" key="1">
    <source>
        <dbReference type="SAM" id="Phobius"/>
    </source>
</evidence>
<dbReference type="AlphaFoldDB" id="A0A226D2S8"/>
<dbReference type="Proteomes" id="UP000198287">
    <property type="component" value="Unassembled WGS sequence"/>
</dbReference>
<keyword evidence="1" id="KW-0472">Membrane</keyword>